<dbReference type="InterPro" id="IPR047007">
    <property type="entry name" value="XRN1_D1_sf"/>
</dbReference>
<accession>A0A5C3L5E2</accession>
<dbReference type="InterPro" id="IPR014722">
    <property type="entry name" value="Rib_uL2_dom2"/>
</dbReference>
<dbReference type="Pfam" id="PF18334">
    <property type="entry name" value="XRN1_D2_D3"/>
    <property type="match status" value="1"/>
</dbReference>
<feature type="compositionally biased region" description="Polar residues" evidence="1">
    <location>
        <begin position="555"/>
        <end position="564"/>
    </location>
</feature>
<dbReference type="Gene3D" id="2.30.30.750">
    <property type="match status" value="1"/>
</dbReference>
<dbReference type="Pfam" id="PF18332">
    <property type="entry name" value="XRN1_D1"/>
    <property type="match status" value="1"/>
</dbReference>
<dbReference type="STRING" id="230819.A0A5C3L5E2"/>
<protein>
    <submittedName>
        <fullName evidence="5">Uncharacterized protein</fullName>
    </submittedName>
</protein>
<dbReference type="Proteomes" id="UP000307440">
    <property type="component" value="Unassembled WGS sequence"/>
</dbReference>
<feature type="domain" description="5'-3' exoribonuclease 1 SH3-like" evidence="2">
    <location>
        <begin position="396"/>
        <end position="462"/>
    </location>
</feature>
<feature type="domain" description="5'-3' exoribonuclease 1 D1" evidence="3">
    <location>
        <begin position="1"/>
        <end position="148"/>
    </location>
</feature>
<dbReference type="OrthoDB" id="372487at2759"/>
<dbReference type="EMBL" id="ML210160">
    <property type="protein sequence ID" value="TFK27928.1"/>
    <property type="molecule type" value="Genomic_DNA"/>
</dbReference>
<dbReference type="Pfam" id="PF18129">
    <property type="entry name" value="SH3_12"/>
    <property type="match status" value="1"/>
</dbReference>
<sequence length="617" mass="66803">MIVHIDNPYEAMKSEDVAMKFVGQRLFFGWPFLQEGKVVAVSDSLFKYEKLAVVPGHPPKIVSTPHAPAGLGHWANKSERIEQGYSKKCGVITGGIKMLLHIRPLKGLKRLESGALIKDYEGPEKETEQGVQMCLQEVHSEDPRYLERDPPPLSEEFPEGSKVFFLGEHAFGVAAQVSATTDKSLSVILAFFPAEKTEIDKFKDIVQSRKAGRYFPSFRVAEMAGLSGRALGKITSSFLVLTSDQQKTNLGLSLKFEGKSMKVIDYTRKDGRFWEYSDKAVELIKNYVAAFPDLFASLDRGGDAIARATDIFPNGDADARVKEIKAWLKAKGVRDLEAVSLFCDQLSKDTIMEIEQLEDTITKSKSSSQIKKAIVKGIPRQAVLKPAHAVYRLQNQYFALGDRVTMVQDSGIVPLAVKGVVVGLNAQSMDVVWDVPFISGSNLNARCSQYRGSTVPFNSCLNLTNQQFVTSTNPQAPPPVRNQVPFKPKFGPHPVIQPRPGQASAAGFRPATQTNGQTGPVKIMANPNRGRGGYVNGRGGPPAQNPPAPPANANDWSPATTSASRGRGVGRGRGGPPNPSFRGGGRGFDRGRGGGGGRGFRGRGRGTFPAPGAAVPS</sequence>
<name>A0A5C3L5E2_COPMA</name>
<proteinExistence type="predicted"/>
<dbReference type="InterPro" id="IPR047008">
    <property type="entry name" value="XRN1_SH3_sf"/>
</dbReference>
<feature type="region of interest" description="Disordered" evidence="1">
    <location>
        <begin position="492"/>
        <end position="617"/>
    </location>
</feature>
<reference evidence="5 6" key="1">
    <citation type="journal article" date="2019" name="Nat. Ecol. Evol.">
        <title>Megaphylogeny resolves global patterns of mushroom evolution.</title>
        <authorList>
            <person name="Varga T."/>
            <person name="Krizsan K."/>
            <person name="Foldi C."/>
            <person name="Dima B."/>
            <person name="Sanchez-Garcia M."/>
            <person name="Sanchez-Ramirez S."/>
            <person name="Szollosi G.J."/>
            <person name="Szarkandi J.G."/>
            <person name="Papp V."/>
            <person name="Albert L."/>
            <person name="Andreopoulos W."/>
            <person name="Angelini C."/>
            <person name="Antonin V."/>
            <person name="Barry K.W."/>
            <person name="Bougher N.L."/>
            <person name="Buchanan P."/>
            <person name="Buyck B."/>
            <person name="Bense V."/>
            <person name="Catcheside P."/>
            <person name="Chovatia M."/>
            <person name="Cooper J."/>
            <person name="Damon W."/>
            <person name="Desjardin D."/>
            <person name="Finy P."/>
            <person name="Geml J."/>
            <person name="Haridas S."/>
            <person name="Hughes K."/>
            <person name="Justo A."/>
            <person name="Karasinski D."/>
            <person name="Kautmanova I."/>
            <person name="Kiss B."/>
            <person name="Kocsube S."/>
            <person name="Kotiranta H."/>
            <person name="LaButti K.M."/>
            <person name="Lechner B.E."/>
            <person name="Liimatainen K."/>
            <person name="Lipzen A."/>
            <person name="Lukacs Z."/>
            <person name="Mihaltcheva S."/>
            <person name="Morgado L.N."/>
            <person name="Niskanen T."/>
            <person name="Noordeloos M.E."/>
            <person name="Ohm R.A."/>
            <person name="Ortiz-Santana B."/>
            <person name="Ovrebo C."/>
            <person name="Racz N."/>
            <person name="Riley R."/>
            <person name="Savchenko A."/>
            <person name="Shiryaev A."/>
            <person name="Soop K."/>
            <person name="Spirin V."/>
            <person name="Szebenyi C."/>
            <person name="Tomsovsky M."/>
            <person name="Tulloss R.E."/>
            <person name="Uehling J."/>
            <person name="Grigoriev I.V."/>
            <person name="Vagvolgyi C."/>
            <person name="Papp T."/>
            <person name="Martin F.M."/>
            <person name="Miettinen O."/>
            <person name="Hibbett D.S."/>
            <person name="Nagy L.G."/>
        </authorList>
    </citation>
    <scope>NUCLEOTIDE SEQUENCE [LARGE SCALE GENOMIC DNA]</scope>
    <source>
        <strain evidence="5 6">CBS 121175</strain>
    </source>
</reference>
<feature type="compositionally biased region" description="Gly residues" evidence="1">
    <location>
        <begin position="530"/>
        <end position="540"/>
    </location>
</feature>
<dbReference type="AlphaFoldDB" id="A0A5C3L5E2"/>
<evidence type="ECO:0000259" key="2">
    <source>
        <dbReference type="Pfam" id="PF18129"/>
    </source>
</evidence>
<evidence type="ECO:0000256" key="1">
    <source>
        <dbReference type="SAM" id="MobiDB-lite"/>
    </source>
</evidence>
<evidence type="ECO:0000259" key="4">
    <source>
        <dbReference type="Pfam" id="PF18334"/>
    </source>
</evidence>
<feature type="domain" description="Exoribonuclease Xrn1 D2/D3" evidence="4">
    <location>
        <begin position="152"/>
        <end position="376"/>
    </location>
</feature>
<dbReference type="InterPro" id="IPR041385">
    <property type="entry name" value="SH3_12"/>
</dbReference>
<keyword evidence="6" id="KW-1185">Reference proteome</keyword>
<evidence type="ECO:0000313" key="6">
    <source>
        <dbReference type="Proteomes" id="UP000307440"/>
    </source>
</evidence>
<evidence type="ECO:0000259" key="3">
    <source>
        <dbReference type="Pfam" id="PF18332"/>
    </source>
</evidence>
<dbReference type="Gene3D" id="2.30.30.30">
    <property type="match status" value="1"/>
</dbReference>
<dbReference type="InterPro" id="IPR040992">
    <property type="entry name" value="XRN1_D1"/>
</dbReference>
<gene>
    <name evidence="5" type="ORF">FA15DRAFT_585426</name>
</gene>
<organism evidence="5 6">
    <name type="scientific">Coprinopsis marcescibilis</name>
    <name type="common">Agaric fungus</name>
    <name type="synonym">Psathyrella marcescibilis</name>
    <dbReference type="NCBI Taxonomy" id="230819"/>
    <lineage>
        <taxon>Eukaryota</taxon>
        <taxon>Fungi</taxon>
        <taxon>Dikarya</taxon>
        <taxon>Basidiomycota</taxon>
        <taxon>Agaricomycotina</taxon>
        <taxon>Agaricomycetes</taxon>
        <taxon>Agaricomycetidae</taxon>
        <taxon>Agaricales</taxon>
        <taxon>Agaricineae</taxon>
        <taxon>Psathyrellaceae</taxon>
        <taxon>Coprinopsis</taxon>
    </lineage>
</organism>
<dbReference type="Gene3D" id="2.170.260.40">
    <property type="match status" value="1"/>
</dbReference>
<evidence type="ECO:0000313" key="5">
    <source>
        <dbReference type="EMBL" id="TFK27928.1"/>
    </source>
</evidence>
<dbReference type="InterPro" id="IPR041106">
    <property type="entry name" value="XRN1_D2_D3"/>
</dbReference>